<dbReference type="InterPro" id="IPR009051">
    <property type="entry name" value="Helical_ferredxn"/>
</dbReference>
<keyword evidence="4" id="KW-0862">Zinc</keyword>
<evidence type="ECO:0000256" key="5">
    <source>
        <dbReference type="ARBA" id="ARBA00023002"/>
    </source>
</evidence>
<feature type="domain" description="4Fe-4S ferredoxin-type" evidence="11">
    <location>
        <begin position="320"/>
        <end position="349"/>
    </location>
</feature>
<evidence type="ECO:0000256" key="6">
    <source>
        <dbReference type="ARBA" id="ARBA00023004"/>
    </source>
</evidence>
<dbReference type="SUPFAM" id="SSF46548">
    <property type="entry name" value="alpha-helical ferredoxin"/>
    <property type="match status" value="1"/>
</dbReference>
<evidence type="ECO:0000313" key="13">
    <source>
        <dbReference type="Proteomes" id="UP000248557"/>
    </source>
</evidence>
<comment type="catalytic activity">
    <reaction evidence="9">
        <text>oxidized coenzyme F420-(gamma-L-Glu)(n) + formate + 2 H(+) = reduced coenzyme F420-(gamma-L-Glu)(n) + CO2</text>
        <dbReference type="Rhea" id="RHEA:42764"/>
        <dbReference type="Rhea" id="RHEA-COMP:12939"/>
        <dbReference type="Rhea" id="RHEA-COMP:14378"/>
        <dbReference type="ChEBI" id="CHEBI:15378"/>
        <dbReference type="ChEBI" id="CHEBI:15740"/>
        <dbReference type="ChEBI" id="CHEBI:16526"/>
        <dbReference type="ChEBI" id="CHEBI:133980"/>
        <dbReference type="ChEBI" id="CHEBI:139511"/>
        <dbReference type="EC" id="1.17.98.3"/>
    </reaction>
</comment>
<dbReference type="PROSITE" id="PS00198">
    <property type="entry name" value="4FE4S_FER_1"/>
    <property type="match status" value="1"/>
</dbReference>
<proteinExistence type="inferred from homology"/>
<keyword evidence="3" id="KW-0479">Metal-binding</keyword>
<dbReference type="InterPro" id="IPR007525">
    <property type="entry name" value="FrhB_FdhB_C"/>
</dbReference>
<dbReference type="Pfam" id="PF04422">
    <property type="entry name" value="FrhB_FdhB_N"/>
    <property type="match status" value="1"/>
</dbReference>
<evidence type="ECO:0000259" key="11">
    <source>
        <dbReference type="PROSITE" id="PS51379"/>
    </source>
</evidence>
<name>A0A328Q9U5_9EURY</name>
<keyword evidence="6" id="KW-0408">Iron</keyword>
<comment type="caution">
    <text evidence="12">The sequence shown here is derived from an EMBL/GenBank/DDBJ whole genome shotgun (WGS) entry which is preliminary data.</text>
</comment>
<evidence type="ECO:0000256" key="9">
    <source>
        <dbReference type="ARBA" id="ARBA00047971"/>
    </source>
</evidence>
<evidence type="ECO:0000256" key="7">
    <source>
        <dbReference type="ARBA" id="ARBA00023014"/>
    </source>
</evidence>
<gene>
    <name evidence="12" type="ORF">CA615_03095</name>
</gene>
<evidence type="ECO:0000256" key="3">
    <source>
        <dbReference type="ARBA" id="ARBA00022723"/>
    </source>
</evidence>
<organism evidence="12 13">
    <name type="scientific">Methanosphaera stadtmanae</name>
    <dbReference type="NCBI Taxonomy" id="2317"/>
    <lineage>
        <taxon>Archaea</taxon>
        <taxon>Methanobacteriati</taxon>
        <taxon>Methanobacteriota</taxon>
        <taxon>Methanomada group</taxon>
        <taxon>Methanobacteria</taxon>
        <taxon>Methanobacteriales</taxon>
        <taxon>Methanobacteriaceae</taxon>
        <taxon>Methanosphaera</taxon>
    </lineage>
</organism>
<dbReference type="PROSITE" id="PS51379">
    <property type="entry name" value="4FE4S_FER_2"/>
    <property type="match status" value="2"/>
</dbReference>
<dbReference type="InterPro" id="IPR017896">
    <property type="entry name" value="4Fe4S_Fe-S-bd"/>
</dbReference>
<evidence type="ECO:0000256" key="1">
    <source>
        <dbReference type="ARBA" id="ARBA00001947"/>
    </source>
</evidence>
<protein>
    <recommendedName>
        <fullName evidence="10">formate dehydrogenase (coenzyme F420)</fullName>
        <ecNumber evidence="10">1.17.98.3</ecNumber>
    </recommendedName>
</protein>
<dbReference type="InterPro" id="IPR045220">
    <property type="entry name" value="FRHB/FDHB/HCAR-like"/>
</dbReference>
<dbReference type="GO" id="GO:0052592">
    <property type="term" value="F:oxidoreductase activity, acting on CH or CH2 groups, with an iron-sulfur protein as acceptor"/>
    <property type="evidence" value="ECO:0007669"/>
    <property type="project" value="TreeGrafter"/>
</dbReference>
<evidence type="ECO:0000256" key="2">
    <source>
        <dbReference type="ARBA" id="ARBA00001974"/>
    </source>
</evidence>
<comment type="similarity">
    <text evidence="8">Belongs to the FrhB family.</text>
</comment>
<dbReference type="Gene3D" id="1.10.1060.10">
    <property type="entry name" value="Alpha-helical ferredoxin"/>
    <property type="match status" value="1"/>
</dbReference>
<evidence type="ECO:0000256" key="8">
    <source>
        <dbReference type="ARBA" id="ARBA00038369"/>
    </source>
</evidence>
<dbReference type="AlphaFoldDB" id="A0A328Q9U5"/>
<dbReference type="EMBL" id="NGJK01000029">
    <property type="protein sequence ID" value="RAP03318.1"/>
    <property type="molecule type" value="Genomic_DNA"/>
</dbReference>
<dbReference type="Pfam" id="PF04432">
    <property type="entry name" value="FrhB_FdhB_C"/>
    <property type="match status" value="1"/>
</dbReference>
<keyword evidence="5" id="KW-0560">Oxidoreductase</keyword>
<reference evidence="12 13" key="1">
    <citation type="submission" date="2017-05" db="EMBL/GenBank/DDBJ databases">
        <title>Host range expansion of the Methanosphaera genus to humans and monogastric animals involves recent and extensive reduction in genome content.</title>
        <authorList>
            <person name="Hoedt E.C."/>
            <person name="Volmer J.G."/>
            <person name="Parks D.H."/>
            <person name="Rosewarne C.P."/>
            <person name="Denman S.E."/>
            <person name="Mcsweeney C.S."/>
            <person name="O Cuiv P."/>
            <person name="Hugenholtz P."/>
            <person name="Tyson G.W."/>
            <person name="Morrison M."/>
        </authorList>
    </citation>
    <scope>NUCLEOTIDE SEQUENCE [LARGE SCALE GENOMIC DNA]</scope>
    <source>
        <strain evidence="12 13">PA5</strain>
    </source>
</reference>
<dbReference type="PANTHER" id="PTHR31332">
    <property type="entry name" value="7-HYDROXYMETHYL CHLOROPHYLL A REDUCTASE, CHLOROPLASTIC"/>
    <property type="match status" value="1"/>
</dbReference>
<dbReference type="InterPro" id="IPR017900">
    <property type="entry name" value="4Fe4S_Fe_S_CS"/>
</dbReference>
<evidence type="ECO:0000256" key="4">
    <source>
        <dbReference type="ARBA" id="ARBA00022833"/>
    </source>
</evidence>
<dbReference type="EC" id="1.17.98.3" evidence="10"/>
<dbReference type="GO" id="GO:0051536">
    <property type="term" value="F:iron-sulfur cluster binding"/>
    <property type="evidence" value="ECO:0007669"/>
    <property type="project" value="UniProtKB-KW"/>
</dbReference>
<dbReference type="Pfam" id="PF13183">
    <property type="entry name" value="Fer4_8"/>
    <property type="match status" value="1"/>
</dbReference>
<evidence type="ECO:0000313" key="12">
    <source>
        <dbReference type="EMBL" id="RAP03318.1"/>
    </source>
</evidence>
<dbReference type="Proteomes" id="UP000248557">
    <property type="component" value="Unassembled WGS sequence"/>
</dbReference>
<feature type="domain" description="4Fe-4S ferredoxin-type" evidence="11">
    <location>
        <begin position="269"/>
        <end position="300"/>
    </location>
</feature>
<dbReference type="GO" id="GO:0046872">
    <property type="term" value="F:metal ion binding"/>
    <property type="evidence" value="ECO:0007669"/>
    <property type="project" value="UniProtKB-KW"/>
</dbReference>
<dbReference type="InterPro" id="IPR007516">
    <property type="entry name" value="Co_F420_Hydgase/DH_bsu_N"/>
</dbReference>
<comment type="cofactor">
    <cofactor evidence="2">
        <name>FAD</name>
        <dbReference type="ChEBI" id="CHEBI:57692"/>
    </cofactor>
</comment>
<accession>A0A328Q9U5</accession>
<dbReference type="GO" id="GO:0043794">
    <property type="term" value="F:formate dehydrogenase (coenzyme F420) activity"/>
    <property type="evidence" value="ECO:0007669"/>
    <property type="project" value="UniProtKB-EC"/>
</dbReference>
<keyword evidence="7" id="KW-0411">Iron-sulfur</keyword>
<comment type="cofactor">
    <cofactor evidence="1">
        <name>Zn(2+)</name>
        <dbReference type="ChEBI" id="CHEBI:29105"/>
    </cofactor>
</comment>
<dbReference type="RefSeq" id="WP_112149440.1">
    <property type="nucleotide sequence ID" value="NZ_CATZNA010000009.1"/>
</dbReference>
<evidence type="ECO:0000256" key="10">
    <source>
        <dbReference type="ARBA" id="ARBA00049724"/>
    </source>
</evidence>
<dbReference type="PANTHER" id="PTHR31332:SF6">
    <property type="entry name" value="FORMATE DEHYDROGENASE SUBUNIT BETA"/>
    <property type="match status" value="1"/>
</dbReference>
<sequence length="385" mass="43478">MKYLQVRAKDPKIIEKGENGGAVTAILKSLLDSKKVDGVLNISKGNNLYDGIPTYTTDSSKLIDTAGSLHCAPTMISDIIARYLKEEIIAVTTKPCDAMAIDEIIKRVGIDRDNVYMIGLNCGGTVRPAVAEEMIRLFYELDPEDIVSEEINKGKFIVELKDGSEKSIKMDDLEDEGYGRRENCQRCELKIPRKADIACGNWGSSKGYTFVEINTPRGEELVQYAIDNEYIEVKKPSEKQLVIRSKIEQVMKKMAKRTQKKYLETEFTKEEKEDILNRCIKCFRCRDVCPVCNCVTCSMEKEEFKEHPSQKPDPLLMHGIRLGHMAFSCINCGQCDDACPMEIPVSRLFQNVQLKYTKDTGYVSGVSENKPPMYSGEKEKIIEGE</sequence>